<comment type="caution">
    <text evidence="2">The sequence shown here is derived from an EMBL/GenBank/DDBJ whole genome shotgun (WGS) entry which is preliminary data.</text>
</comment>
<name>A0ABX2ERM8_9BURK</name>
<sequence>MRVHRQPPLYRRSLKAGIALLLLIFILDSRADCRWVTRGFKSYMKCSGDAARAAGAATQVLQDNIGRPAEEGILKPIDRARLDLQAEIGRPALANWIIESRNNALRAGTQPIPEEVFNRVRYFFDESLLRRVRFRIGEGHFMSLPSAAQKLGDRRAITLDYVIVFRGPTDAANDVLWAHELTHVVQYRRWGISDFAVRYLRSWNSVEDEARRVEREYASWLQGGGLAEVLTTSTMHRVEVTVANEATSDLSFTVACETAPLITLLGPAASSSYACENARYMQIAISTAGSAGRPPTHRVYRLENGGQYGLYWSESTGAWDVRTIRF</sequence>
<dbReference type="InterPro" id="IPR025295">
    <property type="entry name" value="eCIS_core_dom"/>
</dbReference>
<dbReference type="RefSeq" id="WP_173132281.1">
    <property type="nucleotide sequence ID" value="NZ_JABRWJ010000011.1"/>
</dbReference>
<reference evidence="2 3" key="1">
    <citation type="submission" date="2020-05" db="EMBL/GenBank/DDBJ databases">
        <title>Aquincola sp. isolate from soil.</title>
        <authorList>
            <person name="Han J."/>
            <person name="Kim D.-U."/>
        </authorList>
    </citation>
    <scope>NUCLEOTIDE SEQUENCE [LARGE SCALE GENOMIC DNA]</scope>
    <source>
        <strain evidence="2 3">S2</strain>
    </source>
</reference>
<dbReference type="Pfam" id="PF13699">
    <property type="entry name" value="eCIS_core"/>
    <property type="match status" value="1"/>
</dbReference>
<dbReference type="EMBL" id="JABRWJ010000011">
    <property type="protein sequence ID" value="NRF71329.1"/>
    <property type="molecule type" value="Genomic_DNA"/>
</dbReference>
<organism evidence="2 3">
    <name type="scientific">Pseudaquabacterium terrae</name>
    <dbReference type="NCBI Taxonomy" id="2732868"/>
    <lineage>
        <taxon>Bacteria</taxon>
        <taxon>Pseudomonadati</taxon>
        <taxon>Pseudomonadota</taxon>
        <taxon>Betaproteobacteria</taxon>
        <taxon>Burkholderiales</taxon>
        <taxon>Sphaerotilaceae</taxon>
        <taxon>Pseudaquabacterium</taxon>
    </lineage>
</organism>
<feature type="domain" description="eCIS core" evidence="1">
    <location>
        <begin position="111"/>
        <end position="190"/>
    </location>
</feature>
<keyword evidence="3" id="KW-1185">Reference proteome</keyword>
<evidence type="ECO:0000313" key="3">
    <source>
        <dbReference type="Proteomes" id="UP000737171"/>
    </source>
</evidence>
<proteinExistence type="predicted"/>
<gene>
    <name evidence="2" type="ORF">HLB44_30515</name>
</gene>
<protein>
    <submittedName>
        <fullName evidence="2">DUF4157 domain-containing protein</fullName>
    </submittedName>
</protein>
<evidence type="ECO:0000259" key="1">
    <source>
        <dbReference type="Pfam" id="PF13699"/>
    </source>
</evidence>
<evidence type="ECO:0000313" key="2">
    <source>
        <dbReference type="EMBL" id="NRF71329.1"/>
    </source>
</evidence>
<accession>A0ABX2ERM8</accession>
<dbReference type="Proteomes" id="UP000737171">
    <property type="component" value="Unassembled WGS sequence"/>
</dbReference>